<feature type="region of interest" description="Disordered" evidence="1">
    <location>
        <begin position="50"/>
        <end position="69"/>
    </location>
</feature>
<evidence type="ECO:0000313" key="2">
    <source>
        <dbReference type="EMBL" id="ESW29994.1"/>
    </source>
</evidence>
<protein>
    <submittedName>
        <fullName evidence="2">Uncharacterized protein</fullName>
    </submittedName>
</protein>
<dbReference type="EMBL" id="CM002289">
    <property type="protein sequence ID" value="ESW29994.1"/>
    <property type="molecule type" value="Genomic_DNA"/>
</dbReference>
<proteinExistence type="predicted"/>
<dbReference type="AlphaFoldDB" id="V7CIN2"/>
<feature type="region of interest" description="Disordered" evidence="1">
    <location>
        <begin position="1"/>
        <end position="22"/>
    </location>
</feature>
<dbReference type="Gramene" id="ESW29994">
    <property type="protein sequence ID" value="ESW29994"/>
    <property type="gene ID" value="PHAVU_002G116100g"/>
</dbReference>
<name>V7CIN2_PHAVU</name>
<keyword evidence="3" id="KW-1185">Reference proteome</keyword>
<accession>V7CIN2</accession>
<gene>
    <name evidence="2" type="ORF">PHAVU_002G116100g</name>
</gene>
<reference evidence="3" key="1">
    <citation type="journal article" date="2014" name="Nat. Genet.">
        <title>A reference genome for common bean and genome-wide analysis of dual domestications.</title>
        <authorList>
            <person name="Schmutz J."/>
            <person name="McClean P.E."/>
            <person name="Mamidi S."/>
            <person name="Wu G.A."/>
            <person name="Cannon S.B."/>
            <person name="Grimwood J."/>
            <person name="Jenkins J."/>
            <person name="Shu S."/>
            <person name="Song Q."/>
            <person name="Chavarro C."/>
            <person name="Torres-Torres M."/>
            <person name="Geffroy V."/>
            <person name="Moghaddam S.M."/>
            <person name="Gao D."/>
            <person name="Abernathy B."/>
            <person name="Barry K."/>
            <person name="Blair M."/>
            <person name="Brick M.A."/>
            <person name="Chovatia M."/>
            <person name="Gepts P."/>
            <person name="Goodstein D.M."/>
            <person name="Gonzales M."/>
            <person name="Hellsten U."/>
            <person name="Hyten D.L."/>
            <person name="Jia G."/>
            <person name="Kelly J.D."/>
            <person name="Kudrna D."/>
            <person name="Lee R."/>
            <person name="Richard M.M."/>
            <person name="Miklas P.N."/>
            <person name="Osorno J.M."/>
            <person name="Rodrigues J."/>
            <person name="Thareau V."/>
            <person name="Urrea C.A."/>
            <person name="Wang M."/>
            <person name="Yu Y."/>
            <person name="Zhang M."/>
            <person name="Wing R.A."/>
            <person name="Cregan P.B."/>
            <person name="Rokhsar D.S."/>
            <person name="Jackson S.A."/>
        </authorList>
    </citation>
    <scope>NUCLEOTIDE SEQUENCE [LARGE SCALE GENOMIC DNA]</scope>
    <source>
        <strain evidence="3">cv. G19833</strain>
    </source>
</reference>
<sequence>MVQRRREPSPSPLTSEHTTSAIMLTSRLTVPVPYCNDGDANQKAMSIQFRRRGSGNLRGFRGNDNGGAE</sequence>
<dbReference type="Proteomes" id="UP000000226">
    <property type="component" value="Chromosome 2"/>
</dbReference>
<evidence type="ECO:0000256" key="1">
    <source>
        <dbReference type="SAM" id="MobiDB-lite"/>
    </source>
</evidence>
<feature type="compositionally biased region" description="Polar residues" evidence="1">
    <location>
        <begin position="12"/>
        <end position="22"/>
    </location>
</feature>
<evidence type="ECO:0000313" key="3">
    <source>
        <dbReference type="Proteomes" id="UP000000226"/>
    </source>
</evidence>
<organism evidence="2 3">
    <name type="scientific">Phaseolus vulgaris</name>
    <name type="common">Kidney bean</name>
    <name type="synonym">French bean</name>
    <dbReference type="NCBI Taxonomy" id="3885"/>
    <lineage>
        <taxon>Eukaryota</taxon>
        <taxon>Viridiplantae</taxon>
        <taxon>Streptophyta</taxon>
        <taxon>Embryophyta</taxon>
        <taxon>Tracheophyta</taxon>
        <taxon>Spermatophyta</taxon>
        <taxon>Magnoliopsida</taxon>
        <taxon>eudicotyledons</taxon>
        <taxon>Gunneridae</taxon>
        <taxon>Pentapetalae</taxon>
        <taxon>rosids</taxon>
        <taxon>fabids</taxon>
        <taxon>Fabales</taxon>
        <taxon>Fabaceae</taxon>
        <taxon>Papilionoideae</taxon>
        <taxon>50 kb inversion clade</taxon>
        <taxon>NPAAA clade</taxon>
        <taxon>indigoferoid/millettioid clade</taxon>
        <taxon>Phaseoleae</taxon>
        <taxon>Phaseolus</taxon>
    </lineage>
</organism>